<organism evidence="3 4">
    <name type="scientific">Phaeobacter piscinae</name>
    <dbReference type="NCBI Taxonomy" id="1580596"/>
    <lineage>
        <taxon>Bacteria</taxon>
        <taxon>Pseudomonadati</taxon>
        <taxon>Pseudomonadota</taxon>
        <taxon>Alphaproteobacteria</taxon>
        <taxon>Rhodobacterales</taxon>
        <taxon>Roseobacteraceae</taxon>
        <taxon>Phaeobacter</taxon>
    </lineage>
</organism>
<gene>
    <name evidence="3" type="ORF">PhaeoP36_03806</name>
</gene>
<dbReference type="RefSeq" id="WP_096870095.1">
    <property type="nucleotide sequence ID" value="NZ_CP010645.1"/>
</dbReference>
<dbReference type="Pfam" id="PF02371">
    <property type="entry name" value="Transposase_20"/>
    <property type="match status" value="1"/>
</dbReference>
<evidence type="ECO:0000313" key="3">
    <source>
        <dbReference type="EMBL" id="ATG37882.1"/>
    </source>
</evidence>
<reference evidence="3 4" key="4">
    <citation type="journal article" date="2018" name="Environ. Microbiol. Rep.">
        <title>Phylogenetic distribution of roseobacticides in the Roseobacter group and their effect on microalgae.</title>
        <authorList>
            <person name="Sonnenschein E.C."/>
            <person name="Phippen C.B."/>
            <person name="Bentzon-Tilia M."/>
            <person name="Rasmussen S.A."/>
            <person name="Nielsen K.F."/>
            <person name="Gram L."/>
        </authorList>
    </citation>
    <scope>NUCLEOTIDE SEQUENCE [LARGE SCALE GENOMIC DNA]</scope>
    <source>
        <strain evidence="3 4">P36</strain>
    </source>
</reference>
<dbReference type="Proteomes" id="UP000218891">
    <property type="component" value="Plasmid pP36_b"/>
</dbReference>
<evidence type="ECO:0000313" key="4">
    <source>
        <dbReference type="Proteomes" id="UP000218891"/>
    </source>
</evidence>
<evidence type="ECO:0000259" key="1">
    <source>
        <dbReference type="Pfam" id="PF01548"/>
    </source>
</evidence>
<reference evidence="3 4" key="1">
    <citation type="journal article" date="2017" name="Front. Microbiol.">
        <title>Phaeobacter piscinae sp. nov., a species of the Roseobacter group and potential aquaculture probiont.</title>
        <authorList>
            <person name="Sonnenschein E.C."/>
            <person name="Phippen C.B.W."/>
            <person name="Nielsen K.F."/>
            <person name="Mateiu R.V."/>
            <person name="Melchiorsen J."/>
            <person name="Gram L."/>
            <person name="Overmann J."/>
            <person name="Freese H.M."/>
        </authorList>
    </citation>
    <scope>NUCLEOTIDE SEQUENCE [LARGE SCALE GENOMIC DNA]</scope>
    <source>
        <strain evidence="3 4">P36</strain>
    </source>
</reference>
<dbReference type="NCBIfam" id="NF033542">
    <property type="entry name" value="transpos_IS110"/>
    <property type="match status" value="1"/>
</dbReference>
<dbReference type="Pfam" id="PF01548">
    <property type="entry name" value="DEDD_Tnp_IS110"/>
    <property type="match status" value="1"/>
</dbReference>
<proteinExistence type="predicted"/>
<reference evidence="3 4" key="3">
    <citation type="journal article" date="2017" name="Int. J. Syst. Evol. Microbiol.">
        <title>Adaptation of Surface-Associated Bacteria to the Open Ocean: A Genomically Distinct Subpopulation of Phaeobacter gallaeciensis Colonizes Pacific Mesozooplankton.</title>
        <authorList>
            <person name="Freese H.M."/>
            <person name="Methner A."/>
            <person name="Overmann J."/>
        </authorList>
    </citation>
    <scope>NUCLEOTIDE SEQUENCE [LARGE SCALE GENOMIC DNA]</scope>
    <source>
        <strain evidence="3 4">P36</strain>
    </source>
</reference>
<protein>
    <submittedName>
        <fullName evidence="3">Transposase IS116/IS110/IS902 family protein</fullName>
    </submittedName>
</protein>
<accession>A0ABN5DK75</accession>
<name>A0ABN5DK75_9RHOB</name>
<geneLocation type="plasmid" evidence="3 4">
    <name>pP36_b</name>
</geneLocation>
<sequence length="365" mass="40758">MAEHSEAPHVVGGVDTHKDLHVAAVVDHQDRVLGVESFPTTRHGYRLMLTWMRSFDDLQRIGIECSGSYGAGLLRYMQAAGVEVLEVTAPDKHDRRRRGKNDHFDAESAAHAAFAERHTVTPRSRDGMVESLRVLRVCRKTAVQARRIALQMIQTTIVCAPDRLRDPLRQMTRMQLIRTLAAWRPDLTAYREVEEAYRISLKSLARRYLELHDEIADLDDMIKAIVKDLAPVLLEQTAIGLNSAAQLLLTAGDNPERLRPEASFAALCGVSPVPASSGKTVRHRLNRGGDRLNRGGDRAANSAIHIIAIGRLRLDPRTQAYVAKRIAAGNSKLEAIRSLKRYIAREVFGIIIRRQNQINQSQIAA</sequence>
<dbReference type="InterPro" id="IPR047650">
    <property type="entry name" value="Transpos_IS110"/>
</dbReference>
<feature type="domain" description="Transposase IS116/IS110/IS902 C-terminal" evidence="2">
    <location>
        <begin position="233"/>
        <end position="322"/>
    </location>
</feature>
<dbReference type="EMBL" id="CP010645">
    <property type="protein sequence ID" value="ATG37882.1"/>
    <property type="molecule type" value="Genomic_DNA"/>
</dbReference>
<keyword evidence="3" id="KW-0614">Plasmid</keyword>
<dbReference type="PANTHER" id="PTHR33055">
    <property type="entry name" value="TRANSPOSASE FOR INSERTION SEQUENCE ELEMENT IS1111A"/>
    <property type="match status" value="1"/>
</dbReference>
<evidence type="ECO:0000259" key="2">
    <source>
        <dbReference type="Pfam" id="PF02371"/>
    </source>
</evidence>
<keyword evidence="4" id="KW-1185">Reference proteome</keyword>
<dbReference type="PANTHER" id="PTHR33055:SF16">
    <property type="entry name" value="TRANSPOSASE FOR INSERTION SEQUENCE ELEMENT IS1547"/>
    <property type="match status" value="1"/>
</dbReference>
<dbReference type="InterPro" id="IPR003346">
    <property type="entry name" value="Transposase_20"/>
</dbReference>
<dbReference type="InterPro" id="IPR002525">
    <property type="entry name" value="Transp_IS110-like_N"/>
</dbReference>
<reference evidence="3 4" key="2">
    <citation type="journal article" date="2017" name="Genome Biol. Evol.">
        <title>Trajectories and Drivers of Genome Evolution in Surface-Associated Marine Phaeobacter.</title>
        <authorList>
            <person name="Freese H.M."/>
            <person name="Sikorski J."/>
            <person name="Bunk B."/>
            <person name="Scheuner C."/>
            <person name="Meier-Kolthoff J.P."/>
            <person name="Sproer C."/>
            <person name="Gram L."/>
            <person name="Overmann J."/>
        </authorList>
    </citation>
    <scope>NUCLEOTIDE SEQUENCE [LARGE SCALE GENOMIC DNA]</scope>
    <source>
        <strain evidence="3 4">P36</strain>
    </source>
</reference>
<feature type="domain" description="Transposase IS110-like N-terminal" evidence="1">
    <location>
        <begin position="13"/>
        <end position="150"/>
    </location>
</feature>